<keyword evidence="2" id="KW-1185">Reference proteome</keyword>
<accession>A0A6N8JL34</accession>
<dbReference type="EMBL" id="WSRR01000005">
    <property type="protein sequence ID" value="MVX60611.1"/>
    <property type="molecule type" value="Genomic_DNA"/>
</dbReference>
<comment type="caution">
    <text evidence="1">The sequence shown here is derived from an EMBL/GenBank/DDBJ whole genome shotgun (WGS) entry which is preliminary data.</text>
</comment>
<name>A0A6N8JL34_9ACTN</name>
<dbReference type="AlphaFoldDB" id="A0A6N8JL34"/>
<evidence type="ECO:0000313" key="2">
    <source>
        <dbReference type="Proteomes" id="UP000463388"/>
    </source>
</evidence>
<protein>
    <submittedName>
        <fullName evidence="1">Uncharacterized protein</fullName>
    </submittedName>
</protein>
<reference evidence="1 2" key="1">
    <citation type="submission" date="2019-12" db="EMBL/GenBank/DDBJ databases">
        <title>Microbes associate with the intestines of laboratory mice.</title>
        <authorList>
            <person name="Navarre W."/>
            <person name="Wong E."/>
        </authorList>
    </citation>
    <scope>NUCLEOTIDE SEQUENCE [LARGE SCALE GENOMIC DNA]</scope>
    <source>
        <strain evidence="1 2">NM66_B29</strain>
    </source>
</reference>
<proteinExistence type="predicted"/>
<evidence type="ECO:0000313" key="1">
    <source>
        <dbReference type="EMBL" id="MVX60611.1"/>
    </source>
</evidence>
<organism evidence="1 2">
    <name type="scientific">Adlercreutzia mucosicola</name>
    <dbReference type="NCBI Taxonomy" id="580026"/>
    <lineage>
        <taxon>Bacteria</taxon>
        <taxon>Bacillati</taxon>
        <taxon>Actinomycetota</taxon>
        <taxon>Coriobacteriia</taxon>
        <taxon>Eggerthellales</taxon>
        <taxon>Eggerthellaceae</taxon>
        <taxon>Adlercreutzia</taxon>
    </lineage>
</organism>
<sequence length="188" mass="20203">MSYTKIFNRPYFAVPPEAPQVQLLLDRLPQVGAPAWYGDGADGATLFSIAVYFGSLILHPDGASPREDALRAGLGFNPGTILRLDFACTAEATYLLRAGIPGHAPEPFTAFATDALAAAEAGIAAFLDTSLRTVLLHRSVQDSEASFLFPDEEVIYEGFLGDEGLPLRLQRLADSPFAFDNTILATIL</sequence>
<dbReference type="OrthoDB" id="3178095at2"/>
<gene>
    <name evidence="1" type="ORF">GKZ27_03930</name>
</gene>
<dbReference type="RefSeq" id="WP_160345197.1">
    <property type="nucleotide sequence ID" value="NZ_WSRR01000005.1"/>
</dbReference>
<dbReference type="Proteomes" id="UP000463388">
    <property type="component" value="Unassembled WGS sequence"/>
</dbReference>